<keyword evidence="1" id="KW-0472">Membrane</keyword>
<feature type="transmembrane region" description="Helical" evidence="1">
    <location>
        <begin position="60"/>
        <end position="80"/>
    </location>
</feature>
<feature type="transmembrane region" description="Helical" evidence="1">
    <location>
        <begin position="189"/>
        <end position="209"/>
    </location>
</feature>
<organism evidence="2 3">
    <name type="scientific">Aplosporella prunicola CBS 121167</name>
    <dbReference type="NCBI Taxonomy" id="1176127"/>
    <lineage>
        <taxon>Eukaryota</taxon>
        <taxon>Fungi</taxon>
        <taxon>Dikarya</taxon>
        <taxon>Ascomycota</taxon>
        <taxon>Pezizomycotina</taxon>
        <taxon>Dothideomycetes</taxon>
        <taxon>Dothideomycetes incertae sedis</taxon>
        <taxon>Botryosphaeriales</taxon>
        <taxon>Aplosporellaceae</taxon>
        <taxon>Aplosporella</taxon>
    </lineage>
</organism>
<keyword evidence="3" id="KW-1185">Reference proteome</keyword>
<dbReference type="PANTHER" id="PTHR34391:SF1">
    <property type="entry name" value="UPF0658 GOLGI APPARATUS MEMBRANE PROTEIN C1952.10C-RELATED"/>
    <property type="match status" value="1"/>
</dbReference>
<dbReference type="PANTHER" id="PTHR34391">
    <property type="entry name" value="UPF0658 GOLGI APPARATUS MEMBRANE PROTEIN C1952.10C-RELATED"/>
    <property type="match status" value="1"/>
</dbReference>
<dbReference type="InterPro" id="IPR040410">
    <property type="entry name" value="UPF0658_Golgi"/>
</dbReference>
<feature type="transmembrane region" description="Helical" evidence="1">
    <location>
        <begin position="240"/>
        <end position="257"/>
    </location>
</feature>
<dbReference type="OrthoDB" id="2448307at2759"/>
<keyword evidence="1" id="KW-1133">Transmembrane helix</keyword>
<evidence type="ECO:0000313" key="3">
    <source>
        <dbReference type="Proteomes" id="UP000799438"/>
    </source>
</evidence>
<feature type="transmembrane region" description="Helical" evidence="1">
    <location>
        <begin position="34"/>
        <end position="53"/>
    </location>
</feature>
<accession>A0A6A6B8E8</accession>
<feature type="transmembrane region" description="Helical" evidence="1">
    <location>
        <begin position="109"/>
        <end position="132"/>
    </location>
</feature>
<dbReference type="AlphaFoldDB" id="A0A6A6B8E8"/>
<dbReference type="Proteomes" id="UP000799438">
    <property type="component" value="Unassembled WGS sequence"/>
</dbReference>
<evidence type="ECO:0000256" key="1">
    <source>
        <dbReference type="SAM" id="Phobius"/>
    </source>
</evidence>
<feature type="transmembrane region" description="Helical" evidence="1">
    <location>
        <begin position="277"/>
        <end position="300"/>
    </location>
</feature>
<dbReference type="EMBL" id="ML995491">
    <property type="protein sequence ID" value="KAF2139828.1"/>
    <property type="molecule type" value="Genomic_DNA"/>
</dbReference>
<sequence>MQAIVALALEAYIFAKFQTSLEPGAEVLPQSRTIPTYLAVFMFGYLYQMVLVYDGLRLKNTIQVIGLCIYNVGILVYAAIQMDQIKEAVGALKETRLIDPSFMRDTKPFLIVEPCLMAFGTLLMSFEAWKLYDEFAWTIYKHISADLRLKRRYLTYQIYIALLKFDFFFFLGFTVQFLVVVNNTNDAEFYLTIAAVPITILLLVLAAYWTRKESVIGMVAIIATRGAISEEPQADIGRQIIYFAALAYFLFKLIRMYGSDPTRVNDYKPARRSLTTFAVITILLLLVTIIVACQCTHNFNKGLKPHIARRKVPDIDEGKYTTEMPAIAGPGHTRMTID</sequence>
<dbReference type="RefSeq" id="XP_033395541.1">
    <property type="nucleotide sequence ID" value="XM_033543312.1"/>
</dbReference>
<dbReference type="GO" id="GO:0005794">
    <property type="term" value="C:Golgi apparatus"/>
    <property type="evidence" value="ECO:0007669"/>
    <property type="project" value="TreeGrafter"/>
</dbReference>
<feature type="transmembrane region" description="Helical" evidence="1">
    <location>
        <begin position="153"/>
        <end position="177"/>
    </location>
</feature>
<proteinExistence type="predicted"/>
<protein>
    <submittedName>
        <fullName evidence="2">Uncharacterized protein</fullName>
    </submittedName>
</protein>
<reference evidence="2" key="1">
    <citation type="journal article" date="2020" name="Stud. Mycol.">
        <title>101 Dothideomycetes genomes: a test case for predicting lifestyles and emergence of pathogens.</title>
        <authorList>
            <person name="Haridas S."/>
            <person name="Albert R."/>
            <person name="Binder M."/>
            <person name="Bloem J."/>
            <person name="Labutti K."/>
            <person name="Salamov A."/>
            <person name="Andreopoulos B."/>
            <person name="Baker S."/>
            <person name="Barry K."/>
            <person name="Bills G."/>
            <person name="Bluhm B."/>
            <person name="Cannon C."/>
            <person name="Castanera R."/>
            <person name="Culley D."/>
            <person name="Daum C."/>
            <person name="Ezra D."/>
            <person name="Gonzalez J."/>
            <person name="Henrissat B."/>
            <person name="Kuo A."/>
            <person name="Liang C."/>
            <person name="Lipzen A."/>
            <person name="Lutzoni F."/>
            <person name="Magnuson J."/>
            <person name="Mondo S."/>
            <person name="Nolan M."/>
            <person name="Ohm R."/>
            <person name="Pangilinan J."/>
            <person name="Park H.-J."/>
            <person name="Ramirez L."/>
            <person name="Alfaro M."/>
            <person name="Sun H."/>
            <person name="Tritt A."/>
            <person name="Yoshinaga Y."/>
            <person name="Zwiers L.-H."/>
            <person name="Turgeon B."/>
            <person name="Goodwin S."/>
            <person name="Spatafora J."/>
            <person name="Crous P."/>
            <person name="Grigoriev I."/>
        </authorList>
    </citation>
    <scope>NUCLEOTIDE SEQUENCE</scope>
    <source>
        <strain evidence="2">CBS 121167</strain>
    </source>
</reference>
<name>A0A6A6B8E8_9PEZI</name>
<keyword evidence="1" id="KW-0812">Transmembrane</keyword>
<dbReference type="GeneID" id="54300809"/>
<evidence type="ECO:0000313" key="2">
    <source>
        <dbReference type="EMBL" id="KAF2139828.1"/>
    </source>
</evidence>
<gene>
    <name evidence="2" type="ORF">K452DRAFT_310209</name>
</gene>